<comment type="caution">
    <text evidence="2">The sequence shown here is derived from an EMBL/GenBank/DDBJ whole genome shotgun (WGS) entry which is preliminary data.</text>
</comment>
<dbReference type="OrthoDB" id="7491740at2759"/>
<dbReference type="Proteomes" id="UP000663880">
    <property type="component" value="Unassembled WGS sequence"/>
</dbReference>
<name>A0A821QB02_9NEOP</name>
<evidence type="ECO:0000313" key="3">
    <source>
        <dbReference type="Proteomes" id="UP000663880"/>
    </source>
</evidence>
<keyword evidence="3" id="KW-1185">Reference proteome</keyword>
<evidence type="ECO:0000313" key="2">
    <source>
        <dbReference type="EMBL" id="CAF4822471.1"/>
    </source>
</evidence>
<dbReference type="EMBL" id="CAJOBZ010000008">
    <property type="protein sequence ID" value="CAF4822471.1"/>
    <property type="molecule type" value="Genomic_DNA"/>
</dbReference>
<sequence>MSVIIIRTLCFAIIAVQGSVNGRYIGKDYFFNYILDNLTPQNEAFWPSGNFNPESPCIDKSSFVRKDLEAIVDYMYEELKLHESISKAYLPKANEIQKKYINQLETFDEWFKGQPEHLKHIIESLTDRRNFLEPQIKKVGNTLKNYDSLKKHIDRQQHELDTLTLKFKRFKNICHANCPGIVTRLSAQKEHSLYYCGTAAEIKNISTAELMTYVNTILKPDLLKELTSFDAKYEKDIDTLEENIKDIALKDYGRLLVDILRFHDEYNHYYKLFDVDIESYKNEVDEKLLFMDGKLAQLHAATEKYRKYCLQCDENSPILFSWKHITDINERSNSGNLEPQHNLLNDVIKSKIEKIHQQSLSDIENIFSELDVKIDEIKQRNTNVTNFKPIQEDIKKDFRKEKQLFNELKSVVSKESIENFLSLDNEASKLDVSIGDTLGEVKKLIL</sequence>
<reference evidence="2" key="1">
    <citation type="submission" date="2021-02" db="EMBL/GenBank/DDBJ databases">
        <authorList>
            <person name="Steward A R."/>
        </authorList>
    </citation>
    <scope>NUCLEOTIDE SEQUENCE</scope>
</reference>
<keyword evidence="1" id="KW-0732">Signal</keyword>
<dbReference type="AlphaFoldDB" id="A0A821QB02"/>
<gene>
    <name evidence="2" type="ORF">PMACD_LOCUS4695</name>
</gene>
<feature type="signal peptide" evidence="1">
    <location>
        <begin position="1"/>
        <end position="18"/>
    </location>
</feature>
<organism evidence="2 3">
    <name type="scientific">Pieris macdunnoughi</name>
    <dbReference type="NCBI Taxonomy" id="345717"/>
    <lineage>
        <taxon>Eukaryota</taxon>
        <taxon>Metazoa</taxon>
        <taxon>Ecdysozoa</taxon>
        <taxon>Arthropoda</taxon>
        <taxon>Hexapoda</taxon>
        <taxon>Insecta</taxon>
        <taxon>Pterygota</taxon>
        <taxon>Neoptera</taxon>
        <taxon>Endopterygota</taxon>
        <taxon>Lepidoptera</taxon>
        <taxon>Glossata</taxon>
        <taxon>Ditrysia</taxon>
        <taxon>Papilionoidea</taxon>
        <taxon>Pieridae</taxon>
        <taxon>Pierinae</taxon>
        <taxon>Pieris</taxon>
    </lineage>
</organism>
<accession>A0A821QB02</accession>
<proteinExistence type="predicted"/>
<protein>
    <submittedName>
        <fullName evidence="2">Uncharacterized protein</fullName>
    </submittedName>
</protein>
<feature type="chain" id="PRO_5032819432" evidence="1">
    <location>
        <begin position="19"/>
        <end position="446"/>
    </location>
</feature>
<evidence type="ECO:0000256" key="1">
    <source>
        <dbReference type="SAM" id="SignalP"/>
    </source>
</evidence>